<dbReference type="InterPro" id="IPR016155">
    <property type="entry name" value="Mopterin_synth/thiamin_S_b"/>
</dbReference>
<dbReference type="AlphaFoldDB" id="A0A1I0QGV3"/>
<name>A0A1I0QGV3_9EURY</name>
<evidence type="ECO:0000313" key="3">
    <source>
        <dbReference type="Proteomes" id="UP000183275"/>
    </source>
</evidence>
<dbReference type="OrthoDB" id="104640at2157"/>
<reference evidence="3" key="1">
    <citation type="submission" date="2016-10" db="EMBL/GenBank/DDBJ databases">
        <authorList>
            <person name="Varghese N."/>
        </authorList>
    </citation>
    <scope>NUCLEOTIDE SEQUENCE [LARGE SCALE GENOMIC DNA]</scope>
    <source>
        <strain evidence="3">CGMCC 1.12284</strain>
    </source>
</reference>
<proteinExistence type="predicted"/>
<dbReference type="STRING" id="1202768.SAMN05216285_3550"/>
<dbReference type="eggNOG" id="arCOG00535">
    <property type="taxonomic scope" value="Archaea"/>
</dbReference>
<dbReference type="SUPFAM" id="SSF54285">
    <property type="entry name" value="MoaD/ThiS"/>
    <property type="match status" value="1"/>
</dbReference>
<gene>
    <name evidence="2" type="ORF">SAMN05216285_3550</name>
</gene>
<protein>
    <submittedName>
        <fullName evidence="2">Sulfur carrier protein</fullName>
    </submittedName>
</protein>
<keyword evidence="3" id="KW-1185">Reference proteome</keyword>
<dbReference type="Proteomes" id="UP000183275">
    <property type="component" value="Unassembled WGS sequence"/>
</dbReference>
<feature type="region of interest" description="Disordered" evidence="1">
    <location>
        <begin position="21"/>
        <end position="47"/>
    </location>
</feature>
<dbReference type="EMBL" id="FOIS01000004">
    <property type="protein sequence ID" value="SEW26187.1"/>
    <property type="molecule type" value="Genomic_DNA"/>
</dbReference>
<evidence type="ECO:0000256" key="1">
    <source>
        <dbReference type="SAM" id="MobiDB-lite"/>
    </source>
</evidence>
<dbReference type="NCBIfam" id="NF041919">
    <property type="entry name" value="SAMP2"/>
    <property type="match status" value="1"/>
</dbReference>
<dbReference type="Pfam" id="PF21965">
    <property type="entry name" value="SAMP2"/>
    <property type="match status" value="1"/>
</dbReference>
<dbReference type="InterPro" id="IPR053833">
    <property type="entry name" value="SAMP2"/>
</dbReference>
<organism evidence="2 3">
    <name type="scientific">Natrinema salifodinae</name>
    <dbReference type="NCBI Taxonomy" id="1202768"/>
    <lineage>
        <taxon>Archaea</taxon>
        <taxon>Methanobacteriati</taxon>
        <taxon>Methanobacteriota</taxon>
        <taxon>Stenosarchaea group</taxon>
        <taxon>Halobacteria</taxon>
        <taxon>Halobacteriales</taxon>
        <taxon>Natrialbaceae</taxon>
        <taxon>Natrinema</taxon>
    </lineage>
</organism>
<sequence length="90" mass="9400">MHVTVDVKGEDTYELELEAVASDAPGGIGGTEDGSRDGEGGGGTPTYADLLREVDLSPHEVSVLVDGRPVPEDQPVESERVTVLRLIKGG</sequence>
<evidence type="ECO:0000313" key="2">
    <source>
        <dbReference type="EMBL" id="SEW26187.1"/>
    </source>
</evidence>
<dbReference type="Gene3D" id="3.10.20.30">
    <property type="match status" value="1"/>
</dbReference>
<accession>A0A1I0QGV3</accession>
<dbReference type="RefSeq" id="WP_049989450.1">
    <property type="nucleotide sequence ID" value="NZ_FOIS01000004.1"/>
</dbReference>
<dbReference type="InterPro" id="IPR012675">
    <property type="entry name" value="Beta-grasp_dom_sf"/>
</dbReference>
<dbReference type="InterPro" id="IPR053834">
    <property type="entry name" value="SAMP2_halobacteria"/>
</dbReference>